<dbReference type="Pfam" id="PF15697">
    <property type="entry name" value="DUF4666"/>
    <property type="match status" value="1"/>
</dbReference>
<dbReference type="AlphaFoldDB" id="A0A7C9DVC4"/>
<feature type="compositionally biased region" description="Basic and acidic residues" evidence="1">
    <location>
        <begin position="25"/>
        <end position="59"/>
    </location>
</feature>
<reference evidence="2" key="2">
    <citation type="submission" date="2020-07" db="EMBL/GenBank/DDBJ databases">
        <authorList>
            <person name="Vera ALvarez R."/>
            <person name="Arias-Moreno D.M."/>
            <person name="Jimenez-Jacinto V."/>
            <person name="Jimenez-Bremont J.F."/>
            <person name="Swaminathan K."/>
            <person name="Moose S.P."/>
            <person name="Guerrero-Gonzalez M.L."/>
            <person name="Marino-Ramirez L."/>
            <person name="Landsman D."/>
            <person name="Rodriguez-Kessler M."/>
            <person name="Delgado-Sanchez P."/>
        </authorList>
    </citation>
    <scope>NUCLEOTIDE SEQUENCE</scope>
    <source>
        <tissue evidence="2">Cladode</tissue>
    </source>
</reference>
<proteinExistence type="predicted"/>
<dbReference type="PANTHER" id="PTHR33730:SF4">
    <property type="entry name" value="OS05G0542732 PROTEIN"/>
    <property type="match status" value="1"/>
</dbReference>
<evidence type="ECO:0000256" key="1">
    <source>
        <dbReference type="SAM" id="MobiDB-lite"/>
    </source>
</evidence>
<evidence type="ECO:0000313" key="2">
    <source>
        <dbReference type="EMBL" id="MBA4652860.1"/>
    </source>
</evidence>
<dbReference type="EMBL" id="GISG01176502">
    <property type="protein sequence ID" value="MBA4652860.1"/>
    <property type="molecule type" value="Transcribed_RNA"/>
</dbReference>
<dbReference type="InterPro" id="IPR031421">
    <property type="entry name" value="DUF4666"/>
</dbReference>
<reference evidence="2" key="1">
    <citation type="journal article" date="2013" name="J. Plant Res.">
        <title>Effect of fungi and light on seed germination of three Opuntia species from semiarid lands of central Mexico.</title>
        <authorList>
            <person name="Delgado-Sanchez P."/>
            <person name="Jimenez-Bremont J.F."/>
            <person name="Guerrero-Gonzalez Mde L."/>
            <person name="Flores J."/>
        </authorList>
    </citation>
    <scope>NUCLEOTIDE SEQUENCE</scope>
    <source>
        <tissue evidence="2">Cladode</tissue>
    </source>
</reference>
<sequence>MEGLQRSAISFRRQGSSGLVWDDKLLSGELNKPNDDHQDEAGPSDQKAELRRSKSDGGTRRNYRTVKVEQAEDPPSPRLSGCGFCSVFGKPASKTAKRKSGKPK</sequence>
<feature type="region of interest" description="Disordered" evidence="1">
    <location>
        <begin position="25"/>
        <end position="81"/>
    </location>
</feature>
<accession>A0A7C9DVC4</accession>
<protein>
    <recommendedName>
        <fullName evidence="3">MAPK kinase substrate protein</fullName>
    </recommendedName>
</protein>
<organism evidence="2">
    <name type="scientific">Opuntia streptacantha</name>
    <name type="common">Prickly pear cactus</name>
    <name type="synonym">Opuntia cardona</name>
    <dbReference type="NCBI Taxonomy" id="393608"/>
    <lineage>
        <taxon>Eukaryota</taxon>
        <taxon>Viridiplantae</taxon>
        <taxon>Streptophyta</taxon>
        <taxon>Embryophyta</taxon>
        <taxon>Tracheophyta</taxon>
        <taxon>Spermatophyta</taxon>
        <taxon>Magnoliopsida</taxon>
        <taxon>eudicotyledons</taxon>
        <taxon>Gunneridae</taxon>
        <taxon>Pentapetalae</taxon>
        <taxon>Caryophyllales</taxon>
        <taxon>Cactineae</taxon>
        <taxon>Cactaceae</taxon>
        <taxon>Opuntioideae</taxon>
        <taxon>Opuntia</taxon>
    </lineage>
</organism>
<name>A0A7C9DVC4_OPUST</name>
<evidence type="ECO:0008006" key="3">
    <source>
        <dbReference type="Google" id="ProtNLM"/>
    </source>
</evidence>
<dbReference type="PANTHER" id="PTHR33730">
    <property type="entry name" value="OS05G0542732 PROTEIN-RELATED"/>
    <property type="match status" value="1"/>
</dbReference>